<evidence type="ECO:0000313" key="4">
    <source>
        <dbReference type="Proteomes" id="UP000036987"/>
    </source>
</evidence>
<name>A0A0K9PXK2_ZOSMR</name>
<protein>
    <recommendedName>
        <fullName evidence="2">VQ domain-containing protein</fullName>
    </recommendedName>
</protein>
<dbReference type="GO" id="GO:0006970">
    <property type="term" value="P:response to osmotic stress"/>
    <property type="evidence" value="ECO:0000318"/>
    <property type="project" value="GO_Central"/>
</dbReference>
<evidence type="ECO:0000259" key="2">
    <source>
        <dbReference type="Pfam" id="PF05678"/>
    </source>
</evidence>
<feature type="domain" description="VQ" evidence="2">
    <location>
        <begin position="100"/>
        <end position="122"/>
    </location>
</feature>
<gene>
    <name evidence="3" type="ORF">ZOSMA_140G00160</name>
</gene>
<dbReference type="Proteomes" id="UP000036987">
    <property type="component" value="Unassembled WGS sequence"/>
</dbReference>
<reference evidence="4" key="1">
    <citation type="journal article" date="2016" name="Nature">
        <title>The genome of the seagrass Zostera marina reveals angiosperm adaptation to the sea.</title>
        <authorList>
            <person name="Olsen J.L."/>
            <person name="Rouze P."/>
            <person name="Verhelst B."/>
            <person name="Lin Y.-C."/>
            <person name="Bayer T."/>
            <person name="Collen J."/>
            <person name="Dattolo E."/>
            <person name="De Paoli E."/>
            <person name="Dittami S."/>
            <person name="Maumus F."/>
            <person name="Michel G."/>
            <person name="Kersting A."/>
            <person name="Lauritano C."/>
            <person name="Lohaus R."/>
            <person name="Toepel M."/>
            <person name="Tonon T."/>
            <person name="Vanneste K."/>
            <person name="Amirebrahimi M."/>
            <person name="Brakel J."/>
            <person name="Bostroem C."/>
            <person name="Chovatia M."/>
            <person name="Grimwood J."/>
            <person name="Jenkins J.W."/>
            <person name="Jueterbock A."/>
            <person name="Mraz A."/>
            <person name="Stam W.T."/>
            <person name="Tice H."/>
            <person name="Bornberg-Bauer E."/>
            <person name="Green P.J."/>
            <person name="Pearson G.A."/>
            <person name="Procaccini G."/>
            <person name="Duarte C.M."/>
            <person name="Schmutz J."/>
            <person name="Reusch T.B.H."/>
            <person name="Van de Peer Y."/>
        </authorList>
    </citation>
    <scope>NUCLEOTIDE SEQUENCE [LARGE SCALE GENOMIC DNA]</scope>
    <source>
        <strain evidence="4">cv. Finnish</strain>
    </source>
</reference>
<dbReference type="InterPro" id="IPR039609">
    <property type="entry name" value="VQ_15/22"/>
</dbReference>
<accession>A0A0K9PXK2</accession>
<dbReference type="PANTHER" id="PTHR33179">
    <property type="entry name" value="VQ MOTIF-CONTAINING PROTEIN"/>
    <property type="match status" value="1"/>
</dbReference>
<dbReference type="GO" id="GO:0005516">
    <property type="term" value="F:calmodulin binding"/>
    <property type="evidence" value="ECO:0000318"/>
    <property type="project" value="GO_Central"/>
</dbReference>
<feature type="region of interest" description="Disordered" evidence="1">
    <location>
        <begin position="48"/>
        <end position="105"/>
    </location>
</feature>
<dbReference type="InterPro" id="IPR008889">
    <property type="entry name" value="VQ"/>
</dbReference>
<dbReference type="GO" id="GO:0005634">
    <property type="term" value="C:nucleus"/>
    <property type="evidence" value="ECO:0000318"/>
    <property type="project" value="GO_Central"/>
</dbReference>
<evidence type="ECO:0000313" key="3">
    <source>
        <dbReference type="EMBL" id="KMZ73778.1"/>
    </source>
</evidence>
<dbReference type="PANTHER" id="PTHR33179:SF9">
    <property type="entry name" value="OS01G0278000 PROTEIN"/>
    <property type="match status" value="1"/>
</dbReference>
<dbReference type="EMBL" id="LFYR01000525">
    <property type="protein sequence ID" value="KMZ73778.1"/>
    <property type="molecule type" value="Genomic_DNA"/>
</dbReference>
<comment type="caution">
    <text evidence="3">The sequence shown here is derived from an EMBL/GenBank/DDBJ whole genome shotgun (WGS) entry which is preliminary data.</text>
</comment>
<dbReference type="AlphaFoldDB" id="A0A0K9PXK2"/>
<organism evidence="3 4">
    <name type="scientific">Zostera marina</name>
    <name type="common">Eelgrass</name>
    <dbReference type="NCBI Taxonomy" id="29655"/>
    <lineage>
        <taxon>Eukaryota</taxon>
        <taxon>Viridiplantae</taxon>
        <taxon>Streptophyta</taxon>
        <taxon>Embryophyta</taxon>
        <taxon>Tracheophyta</taxon>
        <taxon>Spermatophyta</taxon>
        <taxon>Magnoliopsida</taxon>
        <taxon>Liliopsida</taxon>
        <taxon>Zosteraceae</taxon>
        <taxon>Zostera</taxon>
    </lineage>
</organism>
<dbReference type="OrthoDB" id="780868at2759"/>
<sequence length="197" mass="22215">MDPEMADNCTVLESWVNYQAPIETTSFAEEFVDDTDIIFTHSLQYNGSSSTTPDSSLSHSHTPTAPPPNFPPFDNISNHNLLPVGPSKKITKRKSRASKRSPTKYFTADPANFREMVQQVTGFQAKLLKPEPKRMVIPQTYRTTLLEMSPSMLHDEFLPSLPQPTVQQQGHLFQSFSVGYETPSFYPTLESWNGVIM</sequence>
<keyword evidence="4" id="KW-1185">Reference proteome</keyword>
<feature type="compositionally biased region" description="Low complexity" evidence="1">
    <location>
        <begin position="48"/>
        <end position="63"/>
    </location>
</feature>
<dbReference type="Pfam" id="PF05678">
    <property type="entry name" value="VQ"/>
    <property type="match status" value="1"/>
</dbReference>
<feature type="compositionally biased region" description="Basic residues" evidence="1">
    <location>
        <begin position="89"/>
        <end position="102"/>
    </location>
</feature>
<proteinExistence type="predicted"/>
<evidence type="ECO:0000256" key="1">
    <source>
        <dbReference type="SAM" id="MobiDB-lite"/>
    </source>
</evidence>